<feature type="binding site" evidence="5">
    <location>
        <position position="40"/>
    </location>
    <ligand>
        <name>ATP</name>
        <dbReference type="ChEBI" id="CHEBI:30616"/>
    </ligand>
</feature>
<dbReference type="PROSITE" id="PS50011">
    <property type="entry name" value="PROTEIN_KINASE_DOM"/>
    <property type="match status" value="1"/>
</dbReference>
<dbReference type="Gene3D" id="3.30.200.20">
    <property type="entry name" value="Phosphorylase Kinase, domain 1"/>
    <property type="match status" value="1"/>
</dbReference>
<proteinExistence type="predicted"/>
<evidence type="ECO:0000256" key="1">
    <source>
        <dbReference type="ARBA" id="ARBA00022679"/>
    </source>
</evidence>
<evidence type="ECO:0000313" key="9">
    <source>
        <dbReference type="Proteomes" id="UP000274097"/>
    </source>
</evidence>
<reference evidence="8 9" key="1">
    <citation type="submission" date="2018-10" db="EMBL/GenBank/DDBJ databases">
        <title>Roseomonas sp. nov., isolated from feces of Tibetan antelopes in the Qinghai-Tibet plateau, China.</title>
        <authorList>
            <person name="Tian Z."/>
        </authorList>
    </citation>
    <scope>NUCLEOTIDE SEQUENCE [LARGE SCALE GENOMIC DNA]</scope>
    <source>
        <strain evidence="8 9">Z23</strain>
    </source>
</reference>
<dbReference type="InterPro" id="IPR000719">
    <property type="entry name" value="Prot_kinase_dom"/>
</dbReference>
<dbReference type="Proteomes" id="UP000274097">
    <property type="component" value="Unassembled WGS sequence"/>
</dbReference>
<evidence type="ECO:0000256" key="3">
    <source>
        <dbReference type="ARBA" id="ARBA00022777"/>
    </source>
</evidence>
<keyword evidence="8" id="KW-0723">Serine/threonine-protein kinase</keyword>
<dbReference type="InterPro" id="IPR008271">
    <property type="entry name" value="Ser/Thr_kinase_AS"/>
</dbReference>
<sequence length="438" mass="46545">MSEIPARIGRYRPRSLLGRGGMGVVYRAHDPVIDRSVAIKLIHPSLLGGRDGDAALALFRDEARAAGRCQHPNIVGLFDAALHEGQPFLVMEYVEGEDLATTLRQAGGRFAAAAAVAVTLQVLDALQAAHAQGIIHRDIKPSNILLGRDGRARVSDFGIARLVSAGATGALAGTPSHMSPEQCRGEALDARSDLFSVGILLQEMLSGERPFGPGTPDKVMQALLDAPPRPLPPASPELPETLRAIVARALGKARDTRFASAAEMAAALRACPGLPASPSLPPAPNADETRLAPAPSTSQAQGRTPLPQGTLRDLQQILARYVGPIAGYLMREAVRQDEDMDALCASLARAIESGEARERFSREARNALALAGPARPAAWTPAELEQLRQALALHLGPVAGLLVRRGAEQATSLAALWQTMARHIETPAEREAFLRRQP</sequence>
<evidence type="ECO:0000256" key="4">
    <source>
        <dbReference type="ARBA" id="ARBA00022840"/>
    </source>
</evidence>
<dbReference type="InterPro" id="IPR011009">
    <property type="entry name" value="Kinase-like_dom_sf"/>
</dbReference>
<dbReference type="InterPro" id="IPR058395">
    <property type="entry name" value="DUF8082"/>
</dbReference>
<dbReference type="PROSITE" id="PS00108">
    <property type="entry name" value="PROTEIN_KINASE_ST"/>
    <property type="match status" value="1"/>
</dbReference>
<keyword evidence="3 8" id="KW-0418">Kinase</keyword>
<gene>
    <name evidence="8" type="ORF">EBE87_22755</name>
</gene>
<protein>
    <submittedName>
        <fullName evidence="8">Serine/threonine protein kinase</fullName>
    </submittedName>
</protein>
<keyword evidence="4 5" id="KW-0067">ATP-binding</keyword>
<dbReference type="EMBL" id="RFLX01000030">
    <property type="protein sequence ID" value="RMI17396.1"/>
    <property type="molecule type" value="Genomic_DNA"/>
</dbReference>
<keyword evidence="9" id="KW-1185">Reference proteome</keyword>
<feature type="domain" description="Protein kinase" evidence="7">
    <location>
        <begin position="11"/>
        <end position="280"/>
    </location>
</feature>
<feature type="region of interest" description="Disordered" evidence="6">
    <location>
        <begin position="276"/>
        <end position="308"/>
    </location>
</feature>
<dbReference type="PANTHER" id="PTHR43289:SF6">
    <property type="entry name" value="SERINE_THREONINE-PROTEIN KINASE NEKL-3"/>
    <property type="match status" value="1"/>
</dbReference>
<evidence type="ECO:0000313" key="8">
    <source>
        <dbReference type="EMBL" id="RMI17396.1"/>
    </source>
</evidence>
<dbReference type="PROSITE" id="PS00107">
    <property type="entry name" value="PROTEIN_KINASE_ATP"/>
    <property type="match status" value="1"/>
</dbReference>
<dbReference type="Pfam" id="PF00069">
    <property type="entry name" value="Pkinase"/>
    <property type="match status" value="1"/>
</dbReference>
<dbReference type="SUPFAM" id="SSF56112">
    <property type="entry name" value="Protein kinase-like (PK-like)"/>
    <property type="match status" value="1"/>
</dbReference>
<organism evidence="8 9">
    <name type="scientific">Teichococcus wenyumeiae</name>
    <dbReference type="NCBI Taxonomy" id="2478470"/>
    <lineage>
        <taxon>Bacteria</taxon>
        <taxon>Pseudomonadati</taxon>
        <taxon>Pseudomonadota</taxon>
        <taxon>Alphaproteobacteria</taxon>
        <taxon>Acetobacterales</taxon>
        <taxon>Roseomonadaceae</taxon>
        <taxon>Roseomonas</taxon>
    </lineage>
</organism>
<dbReference type="CDD" id="cd14014">
    <property type="entry name" value="STKc_PknB_like"/>
    <property type="match status" value="1"/>
</dbReference>
<comment type="caution">
    <text evidence="8">The sequence shown here is derived from an EMBL/GenBank/DDBJ whole genome shotgun (WGS) entry which is preliminary data.</text>
</comment>
<evidence type="ECO:0000259" key="7">
    <source>
        <dbReference type="PROSITE" id="PS50011"/>
    </source>
</evidence>
<name>A0ABX9VER0_9PROT</name>
<dbReference type="SMART" id="SM00220">
    <property type="entry name" value="S_TKc"/>
    <property type="match status" value="1"/>
</dbReference>
<dbReference type="RefSeq" id="WP_122140132.1">
    <property type="nucleotide sequence ID" value="NZ_RFLX01000030.1"/>
</dbReference>
<evidence type="ECO:0000256" key="6">
    <source>
        <dbReference type="SAM" id="MobiDB-lite"/>
    </source>
</evidence>
<keyword evidence="2 5" id="KW-0547">Nucleotide-binding</keyword>
<keyword evidence="1" id="KW-0808">Transferase</keyword>
<accession>A0ABX9VER0</accession>
<dbReference type="InterPro" id="IPR017441">
    <property type="entry name" value="Protein_kinase_ATP_BS"/>
</dbReference>
<dbReference type="GO" id="GO:0004674">
    <property type="term" value="F:protein serine/threonine kinase activity"/>
    <property type="evidence" value="ECO:0007669"/>
    <property type="project" value="UniProtKB-KW"/>
</dbReference>
<evidence type="ECO:0000256" key="2">
    <source>
        <dbReference type="ARBA" id="ARBA00022741"/>
    </source>
</evidence>
<dbReference type="PANTHER" id="PTHR43289">
    <property type="entry name" value="MITOGEN-ACTIVATED PROTEIN KINASE KINASE KINASE 20-RELATED"/>
    <property type="match status" value="1"/>
</dbReference>
<dbReference type="Pfam" id="PF26309">
    <property type="entry name" value="DUF8082"/>
    <property type="match status" value="2"/>
</dbReference>
<evidence type="ECO:0000256" key="5">
    <source>
        <dbReference type="PROSITE-ProRule" id="PRU10141"/>
    </source>
</evidence>
<dbReference type="Gene3D" id="1.10.510.10">
    <property type="entry name" value="Transferase(Phosphotransferase) domain 1"/>
    <property type="match status" value="1"/>
</dbReference>